<accession>A0A1N6KSR4</accession>
<protein>
    <submittedName>
        <fullName evidence="2">Uncharacterized protein</fullName>
    </submittedName>
</protein>
<keyword evidence="3" id="KW-1185">Reference proteome</keyword>
<dbReference type="AlphaFoldDB" id="A0A1N6KSR4"/>
<sequence>MKLAIKFLLGSIFIFILSFIIIFFPGRHPNPKNAVQDEIANDPVLSMNPYSASSPIYREFNQYRQWILNNKKLAAASDTARPSDLLMLSGQLAAKGMPRLSTDLLEQRFSSVNKILPSLNIHTCSTLIKGGFSATEFTAQSAPRMNSFDADEAKAWFSVGKAAIEAQLNGAPIIVLSTEDAARGVLKISRSMYEPQSKSFLSVMANLKTASDEDACETVQILYSRGNSLPEPYRGYVARMLLTGDEGNEKI</sequence>
<organism evidence="2 3">
    <name type="scientific">Paraburkholderia phenazinium</name>
    <dbReference type="NCBI Taxonomy" id="60549"/>
    <lineage>
        <taxon>Bacteria</taxon>
        <taxon>Pseudomonadati</taxon>
        <taxon>Pseudomonadota</taxon>
        <taxon>Betaproteobacteria</taxon>
        <taxon>Burkholderiales</taxon>
        <taxon>Burkholderiaceae</taxon>
        <taxon>Paraburkholderia</taxon>
    </lineage>
</organism>
<reference evidence="2 3" key="1">
    <citation type="submission" date="2016-11" db="EMBL/GenBank/DDBJ databases">
        <authorList>
            <person name="Jaros S."/>
            <person name="Januszkiewicz K."/>
            <person name="Wedrychowicz H."/>
        </authorList>
    </citation>
    <scope>NUCLEOTIDE SEQUENCE [LARGE SCALE GENOMIC DNA]</scope>
    <source>
        <strain evidence="2 3">GAS95</strain>
    </source>
</reference>
<keyword evidence="1" id="KW-0812">Transmembrane</keyword>
<gene>
    <name evidence="2" type="ORF">SAMN05444165_4591</name>
</gene>
<evidence type="ECO:0000313" key="2">
    <source>
        <dbReference type="EMBL" id="SIO59632.1"/>
    </source>
</evidence>
<name>A0A1N6KSR4_9BURK</name>
<feature type="transmembrane region" description="Helical" evidence="1">
    <location>
        <begin position="7"/>
        <end position="26"/>
    </location>
</feature>
<dbReference type="EMBL" id="FSRU01000002">
    <property type="protein sequence ID" value="SIO59632.1"/>
    <property type="molecule type" value="Genomic_DNA"/>
</dbReference>
<dbReference type="Proteomes" id="UP000185151">
    <property type="component" value="Unassembled WGS sequence"/>
</dbReference>
<dbReference type="RefSeq" id="WP_074299450.1">
    <property type="nucleotide sequence ID" value="NZ_FSRU01000002.1"/>
</dbReference>
<keyword evidence="1" id="KW-0472">Membrane</keyword>
<evidence type="ECO:0000313" key="3">
    <source>
        <dbReference type="Proteomes" id="UP000185151"/>
    </source>
</evidence>
<proteinExistence type="predicted"/>
<keyword evidence="1" id="KW-1133">Transmembrane helix</keyword>
<evidence type="ECO:0000256" key="1">
    <source>
        <dbReference type="SAM" id="Phobius"/>
    </source>
</evidence>